<sequence length="557" mass="61924">MSTQCSHTFSPDYPDFRGYTRSGDDGDDRNRWLLDEGVPGVEDGTWSCPHEVVPGFDKCPFHLPVADRPPELDVTAEFLQRIEASRELASRTAKRRKLQFIDATFESFDIAGETVDPGTNYGINLAHATLAGVDLTDTRVNKQIRFSHATFEGASRFWNAQFNGFVGMRDAEFQGPALFRGATFDRPVNVKHGTFHDDVYFWYTVFRRHANFRDVDFQGYAYFRGVDFDNYVRFSQARFHDEAFFKLGEFGDDADFINAQFDGPHSFIDAEFERTTDFSGVTASGPMDLSGATLETLEMTPEKIDGATQFVDLSGSVIDAGELGQPDEGAILYDAQQATLGDVAVTTPHNEPVIEHIRLLSTNFDGFEFESDDLDPESAGWRLHSVFDVSLLPDDSRESPSPAALRETYLNAKNGAKQVGNTAAAGHFYYKEMTYRRKHLADLVSTRQGDGLKTGFAWVRNMTLNIVTGYGEYPLRVIGTSMGAVIGFAALYEIVGGTETSAADSVLFSFQSFITFIVGSPPQDTTQVVAVISSFEGFVGAFFIALFVYAFTRRLDR</sequence>
<proteinExistence type="predicted"/>
<organism evidence="2 3">
    <name type="scientific">Halorubrum miltondacostae</name>
    <dbReference type="NCBI Taxonomy" id="3076378"/>
    <lineage>
        <taxon>Archaea</taxon>
        <taxon>Methanobacteriati</taxon>
        <taxon>Methanobacteriota</taxon>
        <taxon>Stenosarchaea group</taxon>
        <taxon>Halobacteria</taxon>
        <taxon>Halobacteriales</taxon>
        <taxon>Haloferacaceae</taxon>
        <taxon>Halorubrum</taxon>
    </lineage>
</organism>
<keyword evidence="1" id="KW-0812">Transmembrane</keyword>
<dbReference type="Proteomes" id="UP001567572">
    <property type="component" value="Unassembled WGS sequence"/>
</dbReference>
<dbReference type="RefSeq" id="WP_371163142.1">
    <property type="nucleotide sequence ID" value="NZ_JBEDNY010000006.1"/>
</dbReference>
<evidence type="ECO:0000313" key="3">
    <source>
        <dbReference type="Proteomes" id="UP001567572"/>
    </source>
</evidence>
<evidence type="ECO:0000256" key="1">
    <source>
        <dbReference type="SAM" id="Phobius"/>
    </source>
</evidence>
<dbReference type="AlphaFoldDB" id="A0ABD5M622"/>
<dbReference type="EMBL" id="JBEDNY010000006">
    <property type="protein sequence ID" value="MEZ3165100.1"/>
    <property type="molecule type" value="Genomic_DNA"/>
</dbReference>
<keyword evidence="1" id="KW-1133">Transmembrane helix</keyword>
<dbReference type="Gene3D" id="2.160.20.80">
    <property type="entry name" value="E3 ubiquitin-protein ligase SopA"/>
    <property type="match status" value="1"/>
</dbReference>
<accession>A0ABD5M622</accession>
<gene>
    <name evidence="2" type="ORF">ABNG04_14710</name>
</gene>
<evidence type="ECO:0000313" key="2">
    <source>
        <dbReference type="EMBL" id="MEZ3165100.1"/>
    </source>
</evidence>
<feature type="transmembrane region" description="Helical" evidence="1">
    <location>
        <begin position="528"/>
        <end position="551"/>
    </location>
</feature>
<dbReference type="InterPro" id="IPR001646">
    <property type="entry name" value="5peptide_repeat"/>
</dbReference>
<reference evidence="2 3" key="1">
    <citation type="submission" date="2024-06" db="EMBL/GenBank/DDBJ databases">
        <title>Halorubrum miltondacostae sp. nov., a potential PHA producer isolated from an inland solar saltern in Rio Maior, Portugal.</title>
        <authorList>
            <person name="Albuquerque L."/>
            <person name="Viver T."/>
            <person name="Barroso C."/>
            <person name="Claudino R."/>
            <person name="Galvan M."/>
            <person name="Simoes G."/>
            <person name="Lobo Da Cunha A."/>
            <person name="Egas C."/>
        </authorList>
    </citation>
    <scope>NUCLEOTIDE SEQUENCE [LARGE SCALE GENOMIC DNA]</scope>
    <source>
        <strain evidence="2 3">RMP-11</strain>
    </source>
</reference>
<keyword evidence="1" id="KW-0472">Membrane</keyword>
<name>A0ABD5M622_9EURY</name>
<dbReference type="SUPFAM" id="SSF141571">
    <property type="entry name" value="Pentapeptide repeat-like"/>
    <property type="match status" value="1"/>
</dbReference>
<keyword evidence="3" id="KW-1185">Reference proteome</keyword>
<protein>
    <submittedName>
        <fullName evidence="2">Pentapeptide repeat-containing protein</fullName>
    </submittedName>
</protein>
<dbReference type="Pfam" id="PF13576">
    <property type="entry name" value="Pentapeptide_3"/>
    <property type="match status" value="1"/>
</dbReference>
<comment type="caution">
    <text evidence="2">The sequence shown here is derived from an EMBL/GenBank/DDBJ whole genome shotgun (WGS) entry which is preliminary data.</text>
</comment>